<dbReference type="EMBL" id="CAACVJ010000606">
    <property type="protein sequence ID" value="VEP17801.1"/>
    <property type="molecule type" value="Genomic_DNA"/>
</dbReference>
<dbReference type="RefSeq" id="WP_144876223.1">
    <property type="nucleotide sequence ID" value="NZ_LR214376.1"/>
</dbReference>
<keyword evidence="2" id="KW-1185">Reference proteome</keyword>
<organism evidence="1 2">
    <name type="scientific">Hyella patelloides LEGE 07179</name>
    <dbReference type="NCBI Taxonomy" id="945734"/>
    <lineage>
        <taxon>Bacteria</taxon>
        <taxon>Bacillati</taxon>
        <taxon>Cyanobacteriota</taxon>
        <taxon>Cyanophyceae</taxon>
        <taxon>Pleurocapsales</taxon>
        <taxon>Hyellaceae</taxon>
        <taxon>Hyella</taxon>
    </lineage>
</organism>
<dbReference type="InterPro" id="IPR036983">
    <property type="entry name" value="AIM24_sf"/>
</dbReference>
<dbReference type="Pfam" id="PF01987">
    <property type="entry name" value="AIM24"/>
    <property type="match status" value="1"/>
</dbReference>
<dbReference type="PANTHER" id="PTHR43657:SF1">
    <property type="entry name" value="ALTERED INHERITANCE OF MITOCHONDRIA PROTEIN 24, MITOCHONDRIAL"/>
    <property type="match status" value="1"/>
</dbReference>
<evidence type="ECO:0008006" key="3">
    <source>
        <dbReference type="Google" id="ProtNLM"/>
    </source>
</evidence>
<dbReference type="InterPro" id="IPR002838">
    <property type="entry name" value="AIM24"/>
</dbReference>
<dbReference type="Proteomes" id="UP000320055">
    <property type="component" value="Unassembled WGS sequence"/>
</dbReference>
<dbReference type="PANTHER" id="PTHR43657">
    <property type="entry name" value="TRYPTOPHAN RNA-BINDING ATTENUATOR PROTEIN-LIKE PROTEIN"/>
    <property type="match status" value="1"/>
</dbReference>
<sequence length="252" mass="27090">MTTYTDNHKGVEITLEPGESIYAEPSAFCYGDGFIEAKTTTGSIISAIKKLVTREKLFQVLWVNNGSQRGRIAFASPYLTTIEDVEVSSNYSFIAQRGAWLASDPNIRLDVTMNLGLSGFLGGEGIIFQKFTGNGRVFITAGGDLKVINLHRGESLNVDTGCIVGFAESVKYEVKLAGGIFTSIFGGEGLVLAKLRGPGVVILQTHPENVINKVVSSNSSQATSSSSRIDLSDGLQADELATIARNLFKNRQ</sequence>
<protein>
    <recommendedName>
        <fullName evidence="3">TIGR00266 family protein</fullName>
    </recommendedName>
</protein>
<name>A0A563W294_9CYAN</name>
<dbReference type="SUPFAM" id="SSF51219">
    <property type="entry name" value="TRAP-like"/>
    <property type="match status" value="1"/>
</dbReference>
<dbReference type="InterPro" id="IPR016031">
    <property type="entry name" value="Trp_RNA-bd_attenuator-like_dom"/>
</dbReference>
<evidence type="ECO:0000313" key="2">
    <source>
        <dbReference type="Proteomes" id="UP000320055"/>
    </source>
</evidence>
<reference evidence="1 2" key="1">
    <citation type="submission" date="2019-01" db="EMBL/GenBank/DDBJ databases">
        <authorList>
            <person name="Brito A."/>
        </authorList>
    </citation>
    <scope>NUCLEOTIDE SEQUENCE [LARGE SCALE GENOMIC DNA]</scope>
    <source>
        <strain evidence="1">1</strain>
    </source>
</reference>
<dbReference type="AlphaFoldDB" id="A0A563W294"/>
<dbReference type="OrthoDB" id="9779518at2"/>
<evidence type="ECO:0000313" key="1">
    <source>
        <dbReference type="EMBL" id="VEP17801.1"/>
    </source>
</evidence>
<gene>
    <name evidence="1" type="ORF">H1P_6440008</name>
</gene>
<proteinExistence type="predicted"/>
<accession>A0A563W294</accession>
<dbReference type="Gene3D" id="3.60.160.10">
    <property type="entry name" value="Mitochondrial biogenesis AIM24"/>
    <property type="match status" value="1"/>
</dbReference>